<evidence type="ECO:0000313" key="3">
    <source>
        <dbReference type="Proteomes" id="UP000695562"/>
    </source>
</evidence>
<keyword evidence="1" id="KW-1133">Transmembrane helix</keyword>
<accession>A0A8J4URJ1</accession>
<dbReference type="EMBL" id="AJWJ01000292">
    <property type="protein sequence ID" value="KAF2072301.1"/>
    <property type="molecule type" value="Genomic_DNA"/>
</dbReference>
<dbReference type="Proteomes" id="UP000695562">
    <property type="component" value="Unassembled WGS sequence"/>
</dbReference>
<reference evidence="2" key="1">
    <citation type="submission" date="2020-01" db="EMBL/GenBank/DDBJ databases">
        <title>Development of genomics and gene disruption for Polysphondylium violaceum indicates a role for the polyketide synthase stlB in stalk morphogenesis.</title>
        <authorList>
            <person name="Narita B."/>
            <person name="Kawabe Y."/>
            <person name="Kin K."/>
            <person name="Saito T."/>
            <person name="Gibbs R."/>
            <person name="Kuspa A."/>
            <person name="Muzny D."/>
            <person name="Queller D."/>
            <person name="Richards S."/>
            <person name="Strassman J."/>
            <person name="Sucgang R."/>
            <person name="Worley K."/>
            <person name="Schaap P."/>
        </authorList>
    </citation>
    <scope>NUCLEOTIDE SEQUENCE</scope>
    <source>
        <strain evidence="2">QSvi11</strain>
    </source>
</reference>
<keyword evidence="1" id="KW-0472">Membrane</keyword>
<protein>
    <recommendedName>
        <fullName evidence="4">Transmembrane protein</fullName>
    </recommendedName>
</protein>
<evidence type="ECO:0008006" key="4">
    <source>
        <dbReference type="Google" id="ProtNLM"/>
    </source>
</evidence>
<dbReference type="AlphaFoldDB" id="A0A8J4URJ1"/>
<feature type="transmembrane region" description="Helical" evidence="1">
    <location>
        <begin position="153"/>
        <end position="174"/>
    </location>
</feature>
<comment type="caution">
    <text evidence="2">The sequence shown here is derived from an EMBL/GenBank/DDBJ whole genome shotgun (WGS) entry which is preliminary data.</text>
</comment>
<keyword evidence="3" id="KW-1185">Reference proteome</keyword>
<sequence>MTLETNTSDSETQHLLSQTNNSHINNNSNFQQSQLPFQQTQPSPTHISYQQQQQQQQPIFQQQYPHVEINPIPTNCSRFEIGVQYNNAIGTFNGFDPHTCDPILLNSMTQDEYREAVLSFNKVIVVHNWIIFIPIVLVGMAIMMVLVSTVSYFFIYPGLFLLVMVTLLLTVFLYRRKKRAINQVVADLNLKYQSRQIKFDVIFKTKKTKSMRKRNPICTIYIYIPIQQVDTYQQSYQTQQSQLYPQQFQPQQVPTYHQ</sequence>
<name>A0A8J4URJ1_9MYCE</name>
<organism evidence="2 3">
    <name type="scientific">Polysphondylium violaceum</name>
    <dbReference type="NCBI Taxonomy" id="133409"/>
    <lineage>
        <taxon>Eukaryota</taxon>
        <taxon>Amoebozoa</taxon>
        <taxon>Evosea</taxon>
        <taxon>Eumycetozoa</taxon>
        <taxon>Dictyostelia</taxon>
        <taxon>Dictyosteliales</taxon>
        <taxon>Dictyosteliaceae</taxon>
        <taxon>Polysphondylium</taxon>
    </lineage>
</organism>
<keyword evidence="1" id="KW-0812">Transmembrane</keyword>
<proteinExistence type="predicted"/>
<evidence type="ECO:0000256" key="1">
    <source>
        <dbReference type="SAM" id="Phobius"/>
    </source>
</evidence>
<evidence type="ECO:0000313" key="2">
    <source>
        <dbReference type="EMBL" id="KAF2072301.1"/>
    </source>
</evidence>
<gene>
    <name evidence="2" type="ORF">CYY_006379</name>
</gene>
<feature type="transmembrane region" description="Helical" evidence="1">
    <location>
        <begin position="123"/>
        <end position="147"/>
    </location>
</feature>